<dbReference type="Proteomes" id="UP000242447">
    <property type="component" value="Chromosome"/>
</dbReference>
<evidence type="ECO:0000313" key="1">
    <source>
        <dbReference type="EMBL" id="ARO13521.1"/>
    </source>
</evidence>
<dbReference type="AlphaFoldDB" id="A0A1W6NWD9"/>
<dbReference type="EMBL" id="CP019937">
    <property type="protein sequence ID" value="ARO13521.1"/>
    <property type="molecule type" value="Genomic_DNA"/>
</dbReference>
<proteinExistence type="predicted"/>
<reference evidence="1 2" key="1">
    <citation type="submission" date="2017-02" db="EMBL/GenBank/DDBJ databases">
        <title>Ketogulonicigenium robustum SPU B003 Genome sequencing and assembly.</title>
        <authorList>
            <person name="Li Y."/>
            <person name="Liu L."/>
            <person name="Wang C."/>
            <person name="Zhang M."/>
            <person name="Zhang T."/>
            <person name="Zhang Y."/>
        </authorList>
    </citation>
    <scope>NUCLEOTIDE SEQUENCE [LARGE SCALE GENOMIC DNA]</scope>
    <source>
        <strain evidence="1 2">SPU_B003</strain>
    </source>
</reference>
<dbReference type="KEGG" id="kro:BVG79_00161"/>
<dbReference type="RefSeq" id="WP_157115593.1">
    <property type="nucleotide sequence ID" value="NZ_CP019937.1"/>
</dbReference>
<gene>
    <name evidence="1" type="ORF">BVG79_00161</name>
</gene>
<protein>
    <submittedName>
        <fullName evidence="1">Uncharacterized protein</fullName>
    </submittedName>
</protein>
<sequence length="193" mass="21037">MAKDECENNEGIGGVMERARLRWNKNEGVAGVFQRMQLARSPFDLNPEIFAGFRKIMADALEAVRAMMQRLTQQLKGCVPNWLQKAKPRRGRPVGTSYDDARAPFLAEAIALIKNKVAKGAYAAARMIVEAVGWALTLTDAIALGKVPGASCKAAEDALARYIVAHIKKINADQERANAQRVRCSAAKALIAT</sequence>
<keyword evidence="2" id="KW-1185">Reference proteome</keyword>
<accession>A0A1W6NWD9</accession>
<organism evidence="1 2">
    <name type="scientific">Ketogulonicigenium robustum</name>
    <dbReference type="NCBI Taxonomy" id="92947"/>
    <lineage>
        <taxon>Bacteria</taxon>
        <taxon>Pseudomonadati</taxon>
        <taxon>Pseudomonadota</taxon>
        <taxon>Alphaproteobacteria</taxon>
        <taxon>Rhodobacterales</taxon>
        <taxon>Roseobacteraceae</taxon>
        <taxon>Ketogulonicigenium</taxon>
    </lineage>
</organism>
<name>A0A1W6NWD9_9RHOB</name>
<evidence type="ECO:0000313" key="2">
    <source>
        <dbReference type="Proteomes" id="UP000242447"/>
    </source>
</evidence>